<reference evidence="3" key="1">
    <citation type="submission" date="2005-09" db="EMBL/GenBank/DDBJ databases">
        <authorList>
            <person name="Mural R.J."/>
            <person name="Li P.W."/>
            <person name="Adams M.D."/>
            <person name="Amanatides P.G."/>
            <person name="Baden-Tillson H."/>
            <person name="Barnstead M."/>
            <person name="Chin S.H."/>
            <person name="Dew I."/>
            <person name="Evans C.A."/>
            <person name="Ferriera S."/>
            <person name="Flanigan M."/>
            <person name="Fosler C."/>
            <person name="Glodek A."/>
            <person name="Gu Z."/>
            <person name="Holt R.A."/>
            <person name="Jennings D."/>
            <person name="Kraft C.L."/>
            <person name="Lu F."/>
            <person name="Nguyen T."/>
            <person name="Nusskern D.R."/>
            <person name="Pfannkoch C.M."/>
            <person name="Sitter C."/>
            <person name="Sutton G.G."/>
            <person name="Venter J.C."/>
            <person name="Wang Z."/>
            <person name="Woodage T."/>
            <person name="Zheng X.H."/>
            <person name="Zhong F."/>
        </authorList>
    </citation>
    <scope>NUCLEOTIDE SEQUENCE [LARGE SCALE GENOMIC DNA]</scope>
    <source>
        <strain>BN</strain>
        <strain evidence="3">Sprague-Dawley</strain>
    </source>
</reference>
<feature type="compositionally biased region" description="Polar residues" evidence="1">
    <location>
        <begin position="1"/>
        <end position="12"/>
    </location>
</feature>
<proteinExistence type="predicted"/>
<feature type="region of interest" description="Disordered" evidence="1">
    <location>
        <begin position="1"/>
        <end position="58"/>
    </location>
</feature>
<name>A6JE32_RAT</name>
<dbReference type="Proteomes" id="UP000234681">
    <property type="component" value="Chromosome 6"/>
</dbReference>
<evidence type="ECO:0000313" key="3">
    <source>
        <dbReference type="Proteomes" id="UP000234681"/>
    </source>
</evidence>
<dbReference type="EMBL" id="CH473982">
    <property type="protein sequence ID" value="EDL81576.1"/>
    <property type="molecule type" value="Genomic_DNA"/>
</dbReference>
<evidence type="ECO:0000256" key="1">
    <source>
        <dbReference type="SAM" id="MobiDB-lite"/>
    </source>
</evidence>
<organism evidence="2 3">
    <name type="scientific">Rattus norvegicus</name>
    <name type="common">Rat</name>
    <dbReference type="NCBI Taxonomy" id="10116"/>
    <lineage>
        <taxon>Eukaryota</taxon>
        <taxon>Metazoa</taxon>
        <taxon>Chordata</taxon>
        <taxon>Craniata</taxon>
        <taxon>Vertebrata</taxon>
        <taxon>Euteleostomi</taxon>
        <taxon>Mammalia</taxon>
        <taxon>Eutheria</taxon>
        <taxon>Euarchontoglires</taxon>
        <taxon>Glires</taxon>
        <taxon>Rodentia</taxon>
        <taxon>Myomorpha</taxon>
        <taxon>Muroidea</taxon>
        <taxon>Muridae</taxon>
        <taxon>Murinae</taxon>
        <taxon>Rattus</taxon>
    </lineage>
</organism>
<accession>A6JE32</accession>
<evidence type="ECO:0000313" key="2">
    <source>
        <dbReference type="EMBL" id="EDL81576.1"/>
    </source>
</evidence>
<dbReference type="AlphaFoldDB" id="A6JE32"/>
<gene>
    <name evidence="2" type="ORF">rCG_20824</name>
</gene>
<sequence>MLSSKPPGSSCIQEVAKCQQREEGGRAQGQLSTGGRAHYWPQTSGRGSPLGLVDTMTT</sequence>
<protein>
    <submittedName>
        <fullName evidence="2">RCG20824</fullName>
    </submittedName>
</protein>